<reference evidence="1 2" key="1">
    <citation type="journal article" date="2020" name="Int. J. Syst. Evol. Microbiol.">
        <title>Alistipes communis sp. nov., Alistipes dispar sp. nov. and Alistipes onderdonkii subsp. vulgaris subsp. nov., isolated from human faeces, and creation of Alistipes onderdonkii subsp. onderdonkii subsp. nov.</title>
        <authorList>
            <person name="Sakamoto M."/>
            <person name="Ikeyama N."/>
            <person name="Ogata Y."/>
            <person name="Suda W."/>
            <person name="Iino T."/>
            <person name="Hattori M."/>
            <person name="Ohkuma M."/>
        </authorList>
    </citation>
    <scope>NUCLEOTIDE SEQUENCE [LARGE SCALE GENOMIC DNA]</scope>
    <source>
        <strain evidence="1 2">5CPYCFAH4</strain>
    </source>
</reference>
<accession>A0ACA8QYQ1</accession>
<proteinExistence type="predicted"/>
<evidence type="ECO:0000313" key="1">
    <source>
        <dbReference type="EMBL" id="BBL09716.1"/>
    </source>
</evidence>
<dbReference type="Proteomes" id="UP000317465">
    <property type="component" value="Chromosome"/>
</dbReference>
<keyword evidence="2" id="KW-1185">Reference proteome</keyword>
<name>A0ACA8QYQ1_9BACT</name>
<protein>
    <submittedName>
        <fullName evidence="1">Chromosome partitioning protein ParB</fullName>
    </submittedName>
</protein>
<sequence length="579" mass="65552">MNHHTMKTNETDTTTATATQSTKSTVLLSIDKIRPNPNNPRRSYDENALAELAASIATHGLIQPIRVRAAEQGGYIIVCGERRYRAVQLLGQTEIEAIVDAAPADERAIFDLALSENIQREEMPSLDEAEAYKAAMQTLGGDAAAVAARFGKSEQYIYYRMKLNELIPDAKKLLRENSITLGLAMELARYGKDLQKTICKDRLKDEEGWRKYSVKEFKRMVDAHYTNDLARYRFDQTACAKCKHNTNLYDMFATGSGRCTNRECLEAKNREFIERKSGELLAQNPKFILCKDRYGCDDHDKAVEHMTENGVECKAFEYGQVQEMPAMPAEPCPADYATDADYTVAMQIYEQQKKAAEEKTADLLAKHDAGAIRIFVKTSRDNARLVYVNQVTKGRESTGELIARLEEKKIRNTELAHEKTVEAVRQIVRDEEIAPTPFTQLEDNILYYIMLGSLRREHLAAVGFPEAYYLTSEQKIAVVNALTDEQRDLITRDFLVKSLTSDIGFDKTGKQLLMEFAALHHKEKYEVVKAQFDEEYTKRNDRLDERIAVAEAQEKAKTKAAKKEGKTGKSTKKTTKKAA</sequence>
<evidence type="ECO:0000313" key="2">
    <source>
        <dbReference type="Proteomes" id="UP000317465"/>
    </source>
</evidence>
<dbReference type="EMBL" id="AP019737">
    <property type="protein sequence ID" value="BBL09716.1"/>
    <property type="molecule type" value="Genomic_DNA"/>
</dbReference>
<gene>
    <name evidence="1" type="ORF">A5CPYCFAH4_19400</name>
</gene>
<organism evidence="1 2">
    <name type="scientific">Alistipes onderdonkii subsp. vulgaris</name>
    <dbReference type="NCBI Taxonomy" id="2585117"/>
    <lineage>
        <taxon>Bacteria</taxon>
        <taxon>Pseudomonadati</taxon>
        <taxon>Bacteroidota</taxon>
        <taxon>Bacteroidia</taxon>
        <taxon>Bacteroidales</taxon>
        <taxon>Rikenellaceae</taxon>
        <taxon>Alistipes</taxon>
    </lineage>
</organism>